<evidence type="ECO:0000256" key="9">
    <source>
        <dbReference type="SAM" id="Phobius"/>
    </source>
</evidence>
<sequence>MAYLLQQLANSIPVAALYAALAFGYATAFAMTRRADIVYGAIFAFSGQIFLLFANFGWSKLYLVLPVALALGSTAALVYGLAAGWWIARKVMLPLVRSSANAVLVASLGLVLVLEESARLAMQSRSIWLAPFLNQRLIFWNDGAFSVSLTVIQLLNAALMTAIVMFGGGVLARSRAGRIWRAVADDAFAARLMGIDSDRVFVVAYGAATLTAATCGVLATAHYGTMDFGAGMVFGLKVVLLAAIGGHAMPMRAAGGAALYGLIETLWGAYLPFLWRDAVLFSALVGLAVVTRQERAIP</sequence>
<feature type="transmembrane region" description="Helical" evidence="9">
    <location>
        <begin position="64"/>
        <end position="88"/>
    </location>
</feature>
<reference evidence="10 11" key="1">
    <citation type="submission" date="2021-03" db="EMBL/GenBank/DDBJ databases">
        <title>Genomic Encyclopedia of Type Strains, Phase IV (KMG-IV): sequencing the most valuable type-strain genomes for metagenomic binning, comparative biology and taxonomic classification.</title>
        <authorList>
            <person name="Goeker M."/>
        </authorList>
    </citation>
    <scope>NUCLEOTIDE SEQUENCE [LARGE SCALE GENOMIC DNA]</scope>
    <source>
        <strain evidence="10 11">DSM 21600</strain>
    </source>
</reference>
<comment type="similarity">
    <text evidence="8">Belongs to the binding-protein-dependent transport system permease family. LivHM subfamily.</text>
</comment>
<keyword evidence="11" id="KW-1185">Reference proteome</keyword>
<accession>A0ABS4DYI4</accession>
<gene>
    <name evidence="10" type="ORF">J2Z17_002167</name>
</gene>
<evidence type="ECO:0000256" key="2">
    <source>
        <dbReference type="ARBA" id="ARBA00022448"/>
    </source>
</evidence>
<feature type="transmembrane region" description="Helical" evidence="9">
    <location>
        <begin position="95"/>
        <end position="114"/>
    </location>
</feature>
<evidence type="ECO:0000256" key="8">
    <source>
        <dbReference type="ARBA" id="ARBA00037998"/>
    </source>
</evidence>
<evidence type="ECO:0000256" key="3">
    <source>
        <dbReference type="ARBA" id="ARBA00022475"/>
    </source>
</evidence>
<keyword evidence="5" id="KW-0029">Amino-acid transport</keyword>
<comment type="subcellular location">
    <subcellularLocation>
        <location evidence="1">Cell membrane</location>
        <topology evidence="1">Multi-pass membrane protein</topology>
    </subcellularLocation>
</comment>
<feature type="transmembrane region" description="Helical" evidence="9">
    <location>
        <begin position="37"/>
        <end position="58"/>
    </location>
</feature>
<evidence type="ECO:0000313" key="10">
    <source>
        <dbReference type="EMBL" id="MBP1850730.1"/>
    </source>
</evidence>
<dbReference type="PANTHER" id="PTHR11795">
    <property type="entry name" value="BRANCHED-CHAIN AMINO ACID TRANSPORT SYSTEM PERMEASE PROTEIN LIVH"/>
    <property type="match status" value="1"/>
</dbReference>
<feature type="transmembrane region" description="Helical" evidence="9">
    <location>
        <begin position="12"/>
        <end position="30"/>
    </location>
</feature>
<feature type="transmembrane region" description="Helical" evidence="9">
    <location>
        <begin position="200"/>
        <end position="222"/>
    </location>
</feature>
<keyword evidence="3" id="KW-1003">Cell membrane</keyword>
<keyword evidence="6 9" id="KW-1133">Transmembrane helix</keyword>
<keyword evidence="4 9" id="KW-0812">Transmembrane</keyword>
<protein>
    <submittedName>
        <fullName evidence="10">Branched-chain amino acid transport system permease protein</fullName>
    </submittedName>
</protein>
<dbReference type="RefSeq" id="WP_209944754.1">
    <property type="nucleotide sequence ID" value="NZ_JAGGJU010000005.1"/>
</dbReference>
<dbReference type="InterPro" id="IPR001851">
    <property type="entry name" value="ABC_transp_permease"/>
</dbReference>
<evidence type="ECO:0000256" key="5">
    <source>
        <dbReference type="ARBA" id="ARBA00022970"/>
    </source>
</evidence>
<evidence type="ECO:0000256" key="1">
    <source>
        <dbReference type="ARBA" id="ARBA00004651"/>
    </source>
</evidence>
<dbReference type="InterPro" id="IPR052157">
    <property type="entry name" value="BCAA_transport_permease"/>
</dbReference>
<evidence type="ECO:0000256" key="7">
    <source>
        <dbReference type="ARBA" id="ARBA00023136"/>
    </source>
</evidence>
<evidence type="ECO:0000313" key="11">
    <source>
        <dbReference type="Proteomes" id="UP000759443"/>
    </source>
</evidence>
<evidence type="ECO:0000256" key="4">
    <source>
        <dbReference type="ARBA" id="ARBA00022692"/>
    </source>
</evidence>
<proteinExistence type="inferred from homology"/>
<feature type="transmembrane region" description="Helical" evidence="9">
    <location>
        <begin position="228"/>
        <end position="245"/>
    </location>
</feature>
<keyword evidence="7 9" id="KW-0472">Membrane</keyword>
<dbReference type="Pfam" id="PF02653">
    <property type="entry name" value="BPD_transp_2"/>
    <property type="match status" value="1"/>
</dbReference>
<organism evidence="10 11">
    <name type="scientific">Rhizobium halophytocola</name>
    <dbReference type="NCBI Taxonomy" id="735519"/>
    <lineage>
        <taxon>Bacteria</taxon>
        <taxon>Pseudomonadati</taxon>
        <taxon>Pseudomonadota</taxon>
        <taxon>Alphaproteobacteria</taxon>
        <taxon>Hyphomicrobiales</taxon>
        <taxon>Rhizobiaceae</taxon>
        <taxon>Rhizobium/Agrobacterium group</taxon>
        <taxon>Rhizobium</taxon>
    </lineage>
</organism>
<keyword evidence="2" id="KW-0813">Transport</keyword>
<dbReference type="EMBL" id="JAGGJU010000005">
    <property type="protein sequence ID" value="MBP1850730.1"/>
    <property type="molecule type" value="Genomic_DNA"/>
</dbReference>
<dbReference type="PANTHER" id="PTHR11795:SF445">
    <property type="entry name" value="AMINO ACID ABC TRANSPORTER PERMEASE PROTEIN"/>
    <property type="match status" value="1"/>
</dbReference>
<feature type="transmembrane region" description="Helical" evidence="9">
    <location>
        <begin position="257"/>
        <end position="275"/>
    </location>
</feature>
<feature type="transmembrane region" description="Helical" evidence="9">
    <location>
        <begin position="151"/>
        <end position="172"/>
    </location>
</feature>
<name>A0ABS4DYI4_9HYPH</name>
<dbReference type="Proteomes" id="UP000759443">
    <property type="component" value="Unassembled WGS sequence"/>
</dbReference>
<comment type="caution">
    <text evidence="10">The sequence shown here is derived from an EMBL/GenBank/DDBJ whole genome shotgun (WGS) entry which is preliminary data.</text>
</comment>
<evidence type="ECO:0000256" key="6">
    <source>
        <dbReference type="ARBA" id="ARBA00022989"/>
    </source>
</evidence>
<dbReference type="CDD" id="cd06582">
    <property type="entry name" value="TM_PBP1_LivH_like"/>
    <property type="match status" value="1"/>
</dbReference>